<evidence type="ECO:0000313" key="1">
    <source>
        <dbReference type="EMBL" id="KAF7438894.1"/>
    </source>
</evidence>
<dbReference type="EMBL" id="JACSDY010000001">
    <property type="protein sequence ID" value="KAF7438894.1"/>
    <property type="molecule type" value="Genomic_DNA"/>
</dbReference>
<accession>A0A834PFT5</accession>
<proteinExistence type="predicted"/>
<protein>
    <submittedName>
        <fullName evidence="1">Uncharacterized protein</fullName>
    </submittedName>
</protein>
<dbReference type="Proteomes" id="UP000600918">
    <property type="component" value="Unassembled WGS sequence"/>
</dbReference>
<name>A0A834PFT5_VESPE</name>
<keyword evidence="2" id="KW-1185">Reference proteome</keyword>
<comment type="caution">
    <text evidence="1">The sequence shown here is derived from an EMBL/GenBank/DDBJ whole genome shotgun (WGS) entry which is preliminary data.</text>
</comment>
<evidence type="ECO:0000313" key="2">
    <source>
        <dbReference type="Proteomes" id="UP000600918"/>
    </source>
</evidence>
<gene>
    <name evidence="1" type="ORF">H0235_001285</name>
</gene>
<organism evidence="1 2">
    <name type="scientific">Vespula pensylvanica</name>
    <name type="common">Western yellow jacket</name>
    <name type="synonym">Wasp</name>
    <dbReference type="NCBI Taxonomy" id="30213"/>
    <lineage>
        <taxon>Eukaryota</taxon>
        <taxon>Metazoa</taxon>
        <taxon>Ecdysozoa</taxon>
        <taxon>Arthropoda</taxon>
        <taxon>Hexapoda</taxon>
        <taxon>Insecta</taxon>
        <taxon>Pterygota</taxon>
        <taxon>Neoptera</taxon>
        <taxon>Endopterygota</taxon>
        <taxon>Hymenoptera</taxon>
        <taxon>Apocrita</taxon>
        <taxon>Aculeata</taxon>
        <taxon>Vespoidea</taxon>
        <taxon>Vespidae</taxon>
        <taxon>Vespinae</taxon>
        <taxon>Vespula</taxon>
    </lineage>
</organism>
<reference evidence="1" key="1">
    <citation type="journal article" date="2020" name="G3 (Bethesda)">
        <title>High-Quality Assemblies for Three Invasive Social Wasps from the &lt;i&gt;Vespula&lt;/i&gt; Genus.</title>
        <authorList>
            <person name="Harrop T.W.R."/>
            <person name="Guhlin J."/>
            <person name="McLaughlin G.M."/>
            <person name="Permina E."/>
            <person name="Stockwell P."/>
            <person name="Gilligan J."/>
            <person name="Le Lec M.F."/>
            <person name="Gruber M.A.M."/>
            <person name="Quinn O."/>
            <person name="Lovegrove M."/>
            <person name="Duncan E.J."/>
            <person name="Remnant E.J."/>
            <person name="Van Eeckhoven J."/>
            <person name="Graham B."/>
            <person name="Knapp R.A."/>
            <person name="Langford K.W."/>
            <person name="Kronenberg Z."/>
            <person name="Press M.O."/>
            <person name="Eacker S.M."/>
            <person name="Wilson-Rankin E.E."/>
            <person name="Purcell J."/>
            <person name="Lester P.J."/>
            <person name="Dearden P.K."/>
        </authorList>
    </citation>
    <scope>NUCLEOTIDE SEQUENCE</scope>
    <source>
        <strain evidence="1">Volc-1</strain>
    </source>
</reference>
<sequence>MRNIGVRNGNHSDVIASERCQRSIHLYLKMQLEHGARDRQDTGEIRRGRLWCNNGGCFNSLRDPTRRRSQLLSIPMVCYVSRVHYGHNIPSMENTSRGVRESGLKL</sequence>
<dbReference type="AlphaFoldDB" id="A0A834PFT5"/>